<evidence type="ECO:0000256" key="5">
    <source>
        <dbReference type="PIRSR" id="PIRSR604294-1"/>
    </source>
</evidence>
<comment type="cofactor">
    <cofactor evidence="5">
        <name>Fe(2+)</name>
        <dbReference type="ChEBI" id="CHEBI:29033"/>
    </cofactor>
    <text evidence="5">Binds 1 Fe(2+) ion per subunit.</text>
</comment>
<name>A0A8E2E3U6_9PEZI</name>
<evidence type="ECO:0000256" key="4">
    <source>
        <dbReference type="ARBA" id="ARBA00023004"/>
    </source>
</evidence>
<protein>
    <submittedName>
        <fullName evidence="6">Carotenoid oxygenase</fullName>
    </submittedName>
</protein>
<dbReference type="InterPro" id="IPR004294">
    <property type="entry name" value="Carotenoid_Oase"/>
</dbReference>
<proteinExistence type="inferred from homology"/>
<keyword evidence="2 5" id="KW-0479">Metal-binding</keyword>
<keyword evidence="3" id="KW-0560">Oxidoreductase</keyword>
<dbReference type="AlphaFoldDB" id="A0A8E2E3U6"/>
<feature type="binding site" evidence="5">
    <location>
        <position position="229"/>
    </location>
    <ligand>
        <name>Fe cation</name>
        <dbReference type="ChEBI" id="CHEBI:24875"/>
        <note>catalytic</note>
    </ligand>
</feature>
<dbReference type="Proteomes" id="UP000250266">
    <property type="component" value="Unassembled WGS sequence"/>
</dbReference>
<feature type="binding site" evidence="5">
    <location>
        <position position="287"/>
    </location>
    <ligand>
        <name>Fe cation</name>
        <dbReference type="ChEBI" id="CHEBI:24875"/>
        <note>catalytic</note>
    </ligand>
</feature>
<dbReference type="EMBL" id="KV745167">
    <property type="protein sequence ID" value="OCK76936.1"/>
    <property type="molecule type" value="Genomic_DNA"/>
</dbReference>
<reference evidence="6 7" key="1">
    <citation type="journal article" date="2016" name="Nat. Commun.">
        <title>Ectomycorrhizal ecology is imprinted in the genome of the dominant symbiotic fungus Cenococcum geophilum.</title>
        <authorList>
            <consortium name="DOE Joint Genome Institute"/>
            <person name="Peter M."/>
            <person name="Kohler A."/>
            <person name="Ohm R.A."/>
            <person name="Kuo A."/>
            <person name="Krutzmann J."/>
            <person name="Morin E."/>
            <person name="Arend M."/>
            <person name="Barry K.W."/>
            <person name="Binder M."/>
            <person name="Choi C."/>
            <person name="Clum A."/>
            <person name="Copeland A."/>
            <person name="Grisel N."/>
            <person name="Haridas S."/>
            <person name="Kipfer T."/>
            <person name="LaButti K."/>
            <person name="Lindquist E."/>
            <person name="Lipzen A."/>
            <person name="Maire R."/>
            <person name="Meier B."/>
            <person name="Mihaltcheva S."/>
            <person name="Molinier V."/>
            <person name="Murat C."/>
            <person name="Poggeler S."/>
            <person name="Quandt C.A."/>
            <person name="Sperisen C."/>
            <person name="Tritt A."/>
            <person name="Tisserant E."/>
            <person name="Crous P.W."/>
            <person name="Henrissat B."/>
            <person name="Nehls U."/>
            <person name="Egli S."/>
            <person name="Spatafora J.W."/>
            <person name="Grigoriev I.V."/>
            <person name="Martin F.M."/>
        </authorList>
    </citation>
    <scope>NUCLEOTIDE SEQUENCE [LARGE SCALE GENOMIC DNA]</scope>
    <source>
        <strain evidence="6 7">CBS 459.81</strain>
    </source>
</reference>
<feature type="binding site" evidence="5">
    <location>
        <position position="350"/>
    </location>
    <ligand>
        <name>Fe cation</name>
        <dbReference type="ChEBI" id="CHEBI:24875"/>
        <note>catalytic</note>
    </ligand>
</feature>
<dbReference type="GO" id="GO:0046872">
    <property type="term" value="F:metal ion binding"/>
    <property type="evidence" value="ECO:0007669"/>
    <property type="project" value="UniProtKB-KW"/>
</dbReference>
<dbReference type="OrthoDB" id="1069523at2759"/>
<keyword evidence="7" id="KW-1185">Reference proteome</keyword>
<organism evidence="6 7">
    <name type="scientific">Lepidopterella palustris CBS 459.81</name>
    <dbReference type="NCBI Taxonomy" id="1314670"/>
    <lineage>
        <taxon>Eukaryota</taxon>
        <taxon>Fungi</taxon>
        <taxon>Dikarya</taxon>
        <taxon>Ascomycota</taxon>
        <taxon>Pezizomycotina</taxon>
        <taxon>Dothideomycetes</taxon>
        <taxon>Pleosporomycetidae</taxon>
        <taxon>Mytilinidiales</taxon>
        <taxon>Argynnaceae</taxon>
        <taxon>Lepidopterella</taxon>
    </lineage>
</organism>
<gene>
    <name evidence="6" type="ORF">K432DRAFT_445699</name>
</gene>
<evidence type="ECO:0000313" key="6">
    <source>
        <dbReference type="EMBL" id="OCK76936.1"/>
    </source>
</evidence>
<dbReference type="PANTHER" id="PTHR10543:SF89">
    <property type="entry name" value="CAROTENOID 9,10(9',10')-CLEAVAGE DIOXYGENASE 1"/>
    <property type="match status" value="1"/>
</dbReference>
<feature type="binding site" evidence="5">
    <location>
        <position position="662"/>
    </location>
    <ligand>
        <name>Fe cation</name>
        <dbReference type="ChEBI" id="CHEBI:24875"/>
        <note>catalytic</note>
    </ligand>
</feature>
<evidence type="ECO:0000313" key="7">
    <source>
        <dbReference type="Proteomes" id="UP000250266"/>
    </source>
</evidence>
<dbReference type="GO" id="GO:0010436">
    <property type="term" value="F:carotenoid dioxygenase activity"/>
    <property type="evidence" value="ECO:0007669"/>
    <property type="project" value="TreeGrafter"/>
</dbReference>
<dbReference type="PANTHER" id="PTHR10543">
    <property type="entry name" value="BETA-CAROTENE DIOXYGENASE"/>
    <property type="match status" value="1"/>
</dbReference>
<sequence length="706" mass="78136">MPSSGRKRKRAEKHPYLSGNFAPVKEICSATPCTWTGVLPDELLGGQYIRNGGNPVSNEDLGRDAHWFDGDGMLAGVSFQRSDKNDGKVMAHFVNRNILTDLYISSSESPSRTPILPSIATLVNPIASLVTIILRILRTVFLVILSHLPGSQHAIKRISVANTGILYHDGRALATCESGPPMRIQLPGLETVGWYDGNKAEGELDENAREPGFGGTGLFSFIKEWTTGHPKVDPVTGEMLLFHCTFLPPYLHYSVIPPVHQSRSKDTRISKILNLPIPGVSGGKMMHDFGVSRNHTVIMDLPLSLDPFNLLKNNPVVSFDPSKPSRFGIFPRHDPSKARWFETSACCIFHTASSWDTEDFEGNTLNVNLLACRLTSASLIFSAGNVPAPRIAQPASVTENKPISFFAKCDYNEIANDAEGSHMSPAGSNEFDLKKHSDPERLPLLPKSVTTNPSACSSDLDEEEQCRLYYYKFSFTSSKPTITSQYALSAVAFEYPTLNPAFQMSRTRYIYGCSTSTTSFETALGGAVKIDVLVKVDVNALIQRGQQNPPRSVTGCVDCRSVQEVIRSTDPNDPIKCFKMPEGWYAQEAGFVQRRASKSAATTEVAEDDGFLLFYAFDESQLNEHGECPETAVSELWILDAKNFEDVLARVRLPQRVPYGLHGNWFTEEMIQNQRVVHSIRTVSERRPNGNGIWGRVKRRLIQAVG</sequence>
<evidence type="ECO:0000256" key="3">
    <source>
        <dbReference type="ARBA" id="ARBA00023002"/>
    </source>
</evidence>
<dbReference type="GO" id="GO:0016121">
    <property type="term" value="P:carotene catabolic process"/>
    <property type="evidence" value="ECO:0007669"/>
    <property type="project" value="TreeGrafter"/>
</dbReference>
<evidence type="ECO:0000256" key="1">
    <source>
        <dbReference type="ARBA" id="ARBA00006787"/>
    </source>
</evidence>
<dbReference type="Pfam" id="PF03055">
    <property type="entry name" value="RPE65"/>
    <property type="match status" value="2"/>
</dbReference>
<comment type="similarity">
    <text evidence="1">Belongs to the carotenoid oxygenase family.</text>
</comment>
<keyword evidence="4 5" id="KW-0408">Iron</keyword>
<evidence type="ECO:0000256" key="2">
    <source>
        <dbReference type="ARBA" id="ARBA00022723"/>
    </source>
</evidence>
<accession>A0A8E2E3U6</accession>